<comment type="subcellular location">
    <subcellularLocation>
        <location evidence="1">Endoplasmic reticulum membrane</location>
        <topology evidence="1">Multi-pass membrane protein</topology>
    </subcellularLocation>
</comment>
<accession>A0A2R5GJL5</accession>
<keyword evidence="10 17" id="KW-1133">Transmembrane helix</keyword>
<evidence type="ECO:0000256" key="10">
    <source>
        <dbReference type="ARBA" id="ARBA00022989"/>
    </source>
</evidence>
<sequence length="282" mass="31091">MSSVPVQRKNAKGAAKQQQQQQSQAAAKADEAMTAKAEGPYTDRMLQGAIFVAVAVPWLILVALEKQSPQELAQNLVKDLHIKQAMNERGFLDDPRFWYIVAALSTPHVFYFIVWTNASIFYRLVKPIGEPFQVFALMAHGIKAFQACALAVWYFGLDYWLSTDNLVELPHEALTFLGSRSTAQLILAGELFMLGQLFNGGVYQSIGEAGVYYGCRLGQTVPWVFGFPFSVVPHPQYLGATVSIWGGVLLCATSASVSAGIYAIGVIMTVFYFFSSMVEQHL</sequence>
<dbReference type="GO" id="GO:0000773">
    <property type="term" value="F:phosphatidyl-N-methylethanolamine N-methyltransferase activity"/>
    <property type="evidence" value="ECO:0007669"/>
    <property type="project" value="UniProtKB-EC"/>
</dbReference>
<dbReference type="AlphaFoldDB" id="A0A2R5GJL5"/>
<keyword evidence="7" id="KW-0949">S-adenosyl-L-methionine</keyword>
<evidence type="ECO:0000256" key="17">
    <source>
        <dbReference type="SAM" id="Phobius"/>
    </source>
</evidence>
<dbReference type="OrthoDB" id="8300106at2759"/>
<proteinExistence type="predicted"/>
<evidence type="ECO:0000256" key="13">
    <source>
        <dbReference type="ARBA" id="ARBA00023209"/>
    </source>
</evidence>
<feature type="compositionally biased region" description="Low complexity" evidence="16">
    <location>
        <begin position="12"/>
        <end position="27"/>
    </location>
</feature>
<protein>
    <recommendedName>
        <fullName evidence="15">phosphatidyl-N-methylethanolamine N-methyltransferase</fullName>
        <ecNumber evidence="15">2.1.1.71</ecNumber>
    </recommendedName>
</protein>
<keyword evidence="11" id="KW-0443">Lipid metabolism</keyword>
<name>A0A2R5GJL5_9STRA</name>
<comment type="caution">
    <text evidence="18">The sequence shown here is derived from an EMBL/GenBank/DDBJ whole genome shotgun (WGS) entry which is preliminary data.</text>
</comment>
<evidence type="ECO:0000256" key="16">
    <source>
        <dbReference type="SAM" id="MobiDB-lite"/>
    </source>
</evidence>
<keyword evidence="4" id="KW-0444">Lipid biosynthesis</keyword>
<feature type="transmembrane region" description="Helical" evidence="17">
    <location>
        <begin position="244"/>
        <end position="274"/>
    </location>
</feature>
<evidence type="ECO:0000256" key="15">
    <source>
        <dbReference type="ARBA" id="ARBA00034137"/>
    </source>
</evidence>
<dbReference type="InterPro" id="IPR024960">
    <property type="entry name" value="PEMT/MFAP"/>
</dbReference>
<evidence type="ECO:0000256" key="6">
    <source>
        <dbReference type="ARBA" id="ARBA00022679"/>
    </source>
</evidence>
<dbReference type="GO" id="GO:0032259">
    <property type="term" value="P:methylation"/>
    <property type="evidence" value="ECO:0007669"/>
    <property type="project" value="UniProtKB-KW"/>
</dbReference>
<dbReference type="PANTHER" id="PTHR15458">
    <property type="entry name" value="PHOSPHATIDYLETHANOLAMINE N-METHYLTRANSFERASE"/>
    <property type="match status" value="1"/>
</dbReference>
<evidence type="ECO:0000256" key="14">
    <source>
        <dbReference type="ARBA" id="ARBA00023264"/>
    </source>
</evidence>
<feature type="transmembrane region" description="Helical" evidence="17">
    <location>
        <begin position="134"/>
        <end position="156"/>
    </location>
</feature>
<keyword evidence="6 18" id="KW-0808">Transferase</keyword>
<evidence type="ECO:0000313" key="19">
    <source>
        <dbReference type="Proteomes" id="UP000241890"/>
    </source>
</evidence>
<keyword evidence="9" id="KW-0256">Endoplasmic reticulum</keyword>
<keyword evidence="14" id="KW-1208">Phospholipid metabolism</keyword>
<dbReference type="UniPathway" id="UPA00753"/>
<dbReference type="Proteomes" id="UP000241890">
    <property type="component" value="Unassembled WGS sequence"/>
</dbReference>
<feature type="region of interest" description="Disordered" evidence="16">
    <location>
        <begin position="1"/>
        <end position="31"/>
    </location>
</feature>
<evidence type="ECO:0000256" key="1">
    <source>
        <dbReference type="ARBA" id="ARBA00004477"/>
    </source>
</evidence>
<evidence type="ECO:0000256" key="7">
    <source>
        <dbReference type="ARBA" id="ARBA00022691"/>
    </source>
</evidence>
<comment type="pathway">
    <text evidence="2">Phospholipid metabolism; phosphatidylcholine biosynthesis.</text>
</comment>
<dbReference type="InParanoid" id="A0A2R5GJL5"/>
<keyword evidence="5 18" id="KW-0489">Methyltransferase</keyword>
<feature type="transmembrane region" description="Helical" evidence="17">
    <location>
        <begin position="45"/>
        <end position="64"/>
    </location>
</feature>
<keyword evidence="12 17" id="KW-0472">Membrane</keyword>
<keyword evidence="8 17" id="KW-0812">Transmembrane</keyword>
<keyword evidence="19" id="KW-1185">Reference proteome</keyword>
<evidence type="ECO:0000256" key="9">
    <source>
        <dbReference type="ARBA" id="ARBA00022824"/>
    </source>
</evidence>
<organism evidence="18 19">
    <name type="scientific">Hondaea fermentalgiana</name>
    <dbReference type="NCBI Taxonomy" id="2315210"/>
    <lineage>
        <taxon>Eukaryota</taxon>
        <taxon>Sar</taxon>
        <taxon>Stramenopiles</taxon>
        <taxon>Bigyra</taxon>
        <taxon>Labyrinthulomycetes</taxon>
        <taxon>Thraustochytrida</taxon>
        <taxon>Thraustochytriidae</taxon>
        <taxon>Hondaea</taxon>
    </lineage>
</organism>
<reference evidence="18 19" key="1">
    <citation type="submission" date="2017-12" db="EMBL/GenBank/DDBJ databases">
        <title>Sequencing, de novo assembly and annotation of complete genome of a new Thraustochytrid species, strain FCC1311.</title>
        <authorList>
            <person name="Sedici K."/>
            <person name="Godart F."/>
            <person name="Aiese Cigliano R."/>
            <person name="Sanseverino W."/>
            <person name="Barakat M."/>
            <person name="Ortet P."/>
            <person name="Marechal E."/>
            <person name="Cagnac O."/>
            <person name="Amato A."/>
        </authorList>
    </citation>
    <scope>NUCLEOTIDE SEQUENCE [LARGE SCALE GENOMIC DNA]</scope>
</reference>
<evidence type="ECO:0000256" key="2">
    <source>
        <dbReference type="ARBA" id="ARBA00004969"/>
    </source>
</evidence>
<comment type="pathway">
    <text evidence="3">Lipid metabolism.</text>
</comment>
<evidence type="ECO:0000256" key="8">
    <source>
        <dbReference type="ARBA" id="ARBA00022692"/>
    </source>
</evidence>
<dbReference type="PANTHER" id="PTHR15458:SF5">
    <property type="entry name" value="PHOSPHATIDYLETHANOLAMINE N-METHYLTRANSFERASE"/>
    <property type="match status" value="1"/>
</dbReference>
<gene>
    <name evidence="18" type="ORF">FCC1311_070352</name>
</gene>
<dbReference type="EMBL" id="BEYU01000084">
    <property type="protein sequence ID" value="GBG30815.1"/>
    <property type="molecule type" value="Genomic_DNA"/>
</dbReference>
<dbReference type="Pfam" id="PF04191">
    <property type="entry name" value="PEMT"/>
    <property type="match status" value="1"/>
</dbReference>
<keyword evidence="13" id="KW-0594">Phospholipid biosynthesis</keyword>
<dbReference type="GO" id="GO:0005789">
    <property type="term" value="C:endoplasmic reticulum membrane"/>
    <property type="evidence" value="ECO:0007669"/>
    <property type="project" value="UniProtKB-SubCell"/>
</dbReference>
<evidence type="ECO:0000313" key="18">
    <source>
        <dbReference type="EMBL" id="GBG30815.1"/>
    </source>
</evidence>
<evidence type="ECO:0000256" key="12">
    <source>
        <dbReference type="ARBA" id="ARBA00023136"/>
    </source>
</evidence>
<dbReference type="EC" id="2.1.1.71" evidence="15"/>
<evidence type="ECO:0000256" key="5">
    <source>
        <dbReference type="ARBA" id="ARBA00022603"/>
    </source>
</evidence>
<dbReference type="InterPro" id="IPR007318">
    <property type="entry name" value="Phopholipid_MeTrfase"/>
</dbReference>
<evidence type="ECO:0000256" key="4">
    <source>
        <dbReference type="ARBA" id="ARBA00022516"/>
    </source>
</evidence>
<evidence type="ECO:0000256" key="3">
    <source>
        <dbReference type="ARBA" id="ARBA00005189"/>
    </source>
</evidence>
<dbReference type="GO" id="GO:0006656">
    <property type="term" value="P:phosphatidylcholine biosynthetic process"/>
    <property type="evidence" value="ECO:0007669"/>
    <property type="project" value="UniProtKB-UniPathway"/>
</dbReference>
<evidence type="ECO:0000256" key="11">
    <source>
        <dbReference type="ARBA" id="ARBA00023098"/>
    </source>
</evidence>
<feature type="transmembrane region" description="Helical" evidence="17">
    <location>
        <begin position="97"/>
        <end position="122"/>
    </location>
</feature>